<evidence type="ECO:0000313" key="3">
    <source>
        <dbReference type="Proteomes" id="UP000297031"/>
    </source>
</evidence>
<organism evidence="2 3">
    <name type="scientific">Muribaculum gordoncarteri</name>
    <dbReference type="NCBI Taxonomy" id="2530390"/>
    <lineage>
        <taxon>Bacteria</taxon>
        <taxon>Pseudomonadati</taxon>
        <taxon>Bacteroidota</taxon>
        <taxon>Bacteroidia</taxon>
        <taxon>Bacteroidales</taxon>
        <taxon>Muribaculaceae</taxon>
        <taxon>Muribaculum</taxon>
    </lineage>
</organism>
<dbReference type="Proteomes" id="UP000297031">
    <property type="component" value="Chromosome"/>
</dbReference>
<dbReference type="PROSITE" id="PS51257">
    <property type="entry name" value="PROKAR_LIPOPROTEIN"/>
    <property type="match status" value="1"/>
</dbReference>
<keyword evidence="1" id="KW-0732">Signal</keyword>
<evidence type="ECO:0000256" key="1">
    <source>
        <dbReference type="SAM" id="SignalP"/>
    </source>
</evidence>
<dbReference type="InterPro" id="IPR015943">
    <property type="entry name" value="WD40/YVTN_repeat-like_dom_sf"/>
</dbReference>
<dbReference type="EMBL" id="CP039393">
    <property type="protein sequence ID" value="QCD35976.1"/>
    <property type="molecule type" value="Genomic_DNA"/>
</dbReference>
<dbReference type="Gene3D" id="2.130.10.10">
    <property type="entry name" value="YVTN repeat-like/Quinoprotein amine dehydrogenase"/>
    <property type="match status" value="1"/>
</dbReference>
<dbReference type="RefSeq" id="WP_136410569.1">
    <property type="nucleotide sequence ID" value="NZ_CP039393.1"/>
</dbReference>
<proteinExistence type="predicted"/>
<evidence type="ECO:0000313" key="2">
    <source>
        <dbReference type="EMBL" id="QCD35976.1"/>
    </source>
</evidence>
<dbReference type="OrthoDB" id="792648at2"/>
<keyword evidence="3" id="KW-1185">Reference proteome</keyword>
<dbReference type="SUPFAM" id="SSF50998">
    <property type="entry name" value="Quinoprotein alcohol dehydrogenase-like"/>
    <property type="match status" value="1"/>
</dbReference>
<name>A0A4P7VLJ7_9BACT</name>
<feature type="chain" id="PRO_5020671841" description="Surface layer protein" evidence="1">
    <location>
        <begin position="25"/>
        <end position="376"/>
    </location>
</feature>
<protein>
    <recommendedName>
        <fullName evidence="4">Surface layer protein</fullName>
    </recommendedName>
</protein>
<feature type="signal peptide" evidence="1">
    <location>
        <begin position="1"/>
        <end position="24"/>
    </location>
</feature>
<sequence>MKAKKLFLSMLGVLAMATAFTSCSSDDDDDWNDDGSKLVLPKSRAYIMNQGTQSENNSGIEFYAPNHDGEIIDDIFYKQNGARLGDTGQAMIEYEGKVFIAVHGSNYLSRVNAACVEDGRTMFSADPELKGGVRSIAAEDGYIYASFYGGIVAKINASTMKIESKLTNIGKNLENMAVCDDMLYVSNSYEIVDGNFIYLNNVIVIDLNTFKVKESIEVTQNPNQLVEEDDKVFLISWDYSAESYVLQMIDPKNGNKVSRIGYATEMAANDGVVYLLDSRTDYSNWPDVLSTVNTFSSYNVKTGTMNSTSFLKDAPAELLSTSISMISVNPGNGDIYIATTFYNKSNGNVYRFKKDGTFVEKFDCGGQNPKAAVFFN</sequence>
<accession>A0A4P7VLJ7</accession>
<evidence type="ECO:0008006" key="4">
    <source>
        <dbReference type="Google" id="ProtNLM"/>
    </source>
</evidence>
<dbReference type="InterPro" id="IPR011047">
    <property type="entry name" value="Quinoprotein_ADH-like_sf"/>
</dbReference>
<reference evidence="2 3" key="1">
    <citation type="submission" date="2019-02" db="EMBL/GenBank/DDBJ databases">
        <title>Isolation and identification of novel species under the genus Muribaculum.</title>
        <authorList>
            <person name="Miyake S."/>
            <person name="Ding Y."/>
            <person name="Low A."/>
            <person name="Soh M."/>
            <person name="Seedorf H."/>
        </authorList>
    </citation>
    <scope>NUCLEOTIDE SEQUENCE [LARGE SCALE GENOMIC DNA]</scope>
    <source>
        <strain evidence="2 3">TLL-A4</strain>
    </source>
</reference>
<dbReference type="AlphaFoldDB" id="A0A4P7VLJ7"/>
<gene>
    <name evidence="2" type="ORF">E7746_08825</name>
</gene>
<dbReference type="KEGG" id="mgod:E7746_08825"/>